<evidence type="ECO:0008006" key="5">
    <source>
        <dbReference type="Google" id="ProtNLM"/>
    </source>
</evidence>
<protein>
    <recommendedName>
        <fullName evidence="5">Chromo domain-containing protein</fullName>
    </recommendedName>
</protein>
<name>A0A9N9QAJ4_9HELO</name>
<evidence type="ECO:0000256" key="1">
    <source>
        <dbReference type="ARBA" id="ARBA00011353"/>
    </source>
</evidence>
<feature type="compositionally biased region" description="Basic and acidic residues" evidence="2">
    <location>
        <begin position="131"/>
        <end position="147"/>
    </location>
</feature>
<feature type="region of interest" description="Disordered" evidence="2">
    <location>
        <begin position="124"/>
        <end position="147"/>
    </location>
</feature>
<keyword evidence="4" id="KW-1185">Reference proteome</keyword>
<feature type="region of interest" description="Disordered" evidence="2">
    <location>
        <begin position="236"/>
        <end position="275"/>
    </location>
</feature>
<sequence length="275" mass="30448">MATFIPYVSKPQNATIRKSNKLVFKNLNSQDYSRIESSDVLVEMLPAPRGATSEKDWQGTAASESIAQGTQADSISAKEGLGAKSNICSQESKASSGHAEGYANIGDVIDNDKALCVSKRQRYDSPLPDEIPSHYDKKRQRRDEKDDGAFSIHVDGDICSTARTTPVLELDHLTESSVFPEVINDDQEWEVRRIIGKEVIDGETNYLVDWNPTLLPAHLLGHAKELVGKFEDRLRAQREAKNGPRGAGLKRKGRGATRNADGQHKKPGRQPRKEE</sequence>
<gene>
    <name evidence="3" type="ORF">HYALB_00013544</name>
</gene>
<reference evidence="3" key="1">
    <citation type="submission" date="2021-07" db="EMBL/GenBank/DDBJ databases">
        <authorList>
            <person name="Durling M."/>
        </authorList>
    </citation>
    <scope>NUCLEOTIDE SEQUENCE</scope>
</reference>
<accession>A0A9N9QAJ4</accession>
<dbReference type="CDD" id="cd00024">
    <property type="entry name" value="CD_CSD"/>
    <property type="match status" value="1"/>
</dbReference>
<dbReference type="Gene3D" id="2.40.50.40">
    <property type="match status" value="1"/>
</dbReference>
<evidence type="ECO:0000256" key="2">
    <source>
        <dbReference type="SAM" id="MobiDB-lite"/>
    </source>
</evidence>
<feature type="compositionally biased region" description="Basic residues" evidence="2">
    <location>
        <begin position="265"/>
        <end position="275"/>
    </location>
</feature>
<proteinExistence type="predicted"/>
<comment type="caution">
    <text evidence="3">The sequence shown here is derived from an EMBL/GenBank/DDBJ whole genome shotgun (WGS) entry which is preliminary data.</text>
</comment>
<organism evidence="3 4">
    <name type="scientific">Hymenoscyphus albidus</name>
    <dbReference type="NCBI Taxonomy" id="595503"/>
    <lineage>
        <taxon>Eukaryota</taxon>
        <taxon>Fungi</taxon>
        <taxon>Dikarya</taxon>
        <taxon>Ascomycota</taxon>
        <taxon>Pezizomycotina</taxon>
        <taxon>Leotiomycetes</taxon>
        <taxon>Helotiales</taxon>
        <taxon>Helotiaceae</taxon>
        <taxon>Hymenoscyphus</taxon>
    </lineage>
</organism>
<dbReference type="SUPFAM" id="SSF54160">
    <property type="entry name" value="Chromo domain-like"/>
    <property type="match status" value="1"/>
</dbReference>
<dbReference type="EMBL" id="CAJVRM010000364">
    <property type="protein sequence ID" value="CAG8980191.1"/>
    <property type="molecule type" value="Genomic_DNA"/>
</dbReference>
<dbReference type="AlphaFoldDB" id="A0A9N9QAJ4"/>
<dbReference type="Proteomes" id="UP000701801">
    <property type="component" value="Unassembled WGS sequence"/>
</dbReference>
<comment type="subunit">
    <text evidence="1">Component of the NuA4 histone acetyltransferase complex.</text>
</comment>
<dbReference type="OrthoDB" id="5307280at2759"/>
<evidence type="ECO:0000313" key="4">
    <source>
        <dbReference type="Proteomes" id="UP000701801"/>
    </source>
</evidence>
<dbReference type="InterPro" id="IPR016197">
    <property type="entry name" value="Chromo-like_dom_sf"/>
</dbReference>
<evidence type="ECO:0000313" key="3">
    <source>
        <dbReference type="EMBL" id="CAG8980191.1"/>
    </source>
</evidence>